<dbReference type="AlphaFoldDB" id="A0A4S1XJ44"/>
<dbReference type="EMBL" id="SRXT01000001">
    <property type="protein sequence ID" value="TGX56261.1"/>
    <property type="molecule type" value="Genomic_DNA"/>
</dbReference>
<sequence>MKPFDVFANIIAAFLGWVMLTGLVYFLVSWGSDSAPGKVPFWPWKTAILIISVSSFWLYARHCWKKLDL</sequence>
<feature type="transmembrane region" description="Helical" evidence="1">
    <location>
        <begin position="7"/>
        <end position="30"/>
    </location>
</feature>
<evidence type="ECO:0000256" key="1">
    <source>
        <dbReference type="SAM" id="Phobius"/>
    </source>
</evidence>
<dbReference type="OrthoDB" id="3795727at2"/>
<feature type="transmembrane region" description="Helical" evidence="1">
    <location>
        <begin position="42"/>
        <end position="60"/>
    </location>
</feature>
<keyword evidence="1" id="KW-1133">Transmembrane helix</keyword>
<accession>A0A4S1XJ44</accession>
<dbReference type="Proteomes" id="UP000306147">
    <property type="component" value="Unassembled WGS sequence"/>
</dbReference>
<reference evidence="2 3" key="1">
    <citation type="submission" date="2019-04" db="EMBL/GenBank/DDBJ databases">
        <title>Sphingomonas psychrotolerans sp. nov., isolated from soil in the Tianshan Mountains, Xinjiang, China.</title>
        <authorList>
            <person name="Luo Y."/>
            <person name="Sheng H."/>
        </authorList>
    </citation>
    <scope>NUCLEOTIDE SEQUENCE [LARGE SCALE GENOMIC DNA]</scope>
    <source>
        <strain evidence="2 3">ZFGT-11</strain>
    </source>
</reference>
<proteinExistence type="predicted"/>
<name>A0A4S1XJ44_9SPHN</name>
<organism evidence="2 3">
    <name type="scientific">Sphingomonas gei</name>
    <dbReference type="NCBI Taxonomy" id="1395960"/>
    <lineage>
        <taxon>Bacteria</taxon>
        <taxon>Pseudomonadati</taxon>
        <taxon>Pseudomonadota</taxon>
        <taxon>Alphaproteobacteria</taxon>
        <taxon>Sphingomonadales</taxon>
        <taxon>Sphingomonadaceae</taxon>
        <taxon>Sphingomonas</taxon>
    </lineage>
</organism>
<comment type="caution">
    <text evidence="2">The sequence shown here is derived from an EMBL/GenBank/DDBJ whole genome shotgun (WGS) entry which is preliminary data.</text>
</comment>
<keyword evidence="1" id="KW-0472">Membrane</keyword>
<gene>
    <name evidence="2" type="ORF">E5A73_04025</name>
</gene>
<protein>
    <submittedName>
        <fullName evidence="2">Uncharacterized protein</fullName>
    </submittedName>
</protein>
<keyword evidence="1" id="KW-0812">Transmembrane</keyword>
<evidence type="ECO:0000313" key="3">
    <source>
        <dbReference type="Proteomes" id="UP000306147"/>
    </source>
</evidence>
<evidence type="ECO:0000313" key="2">
    <source>
        <dbReference type="EMBL" id="TGX56261.1"/>
    </source>
</evidence>
<dbReference type="RefSeq" id="WP_135962459.1">
    <property type="nucleotide sequence ID" value="NZ_SRXT01000001.1"/>
</dbReference>
<keyword evidence="3" id="KW-1185">Reference proteome</keyword>